<dbReference type="Proteomes" id="UP000572754">
    <property type="component" value="Unassembled WGS sequence"/>
</dbReference>
<proteinExistence type="predicted"/>
<comment type="caution">
    <text evidence="2">The sequence shown here is derived from an EMBL/GenBank/DDBJ whole genome shotgun (WGS) entry which is preliminary data.</text>
</comment>
<keyword evidence="3" id="KW-1185">Reference proteome</keyword>
<dbReference type="AlphaFoldDB" id="A0A8H5XF07"/>
<accession>A0A8H5XF07</accession>
<reference evidence="3" key="1">
    <citation type="journal article" date="2020" name="BMC Genomics">
        <title>Correction to: Identification and distribution of gene clusters required for synthesis of sphingolipid metabolism inhibitors in diverse species of the filamentous fungus Fusarium.</title>
        <authorList>
            <person name="Kim H.S."/>
            <person name="Lohmar J.M."/>
            <person name="Busman M."/>
            <person name="Brown D.W."/>
            <person name="Naumann T.A."/>
            <person name="Divon H.H."/>
            <person name="Lysoe E."/>
            <person name="Uhlig S."/>
            <person name="Proctor R.H."/>
        </authorList>
    </citation>
    <scope>NUCLEOTIDE SEQUENCE [LARGE SCALE GENOMIC DNA]</scope>
    <source>
        <strain evidence="3">NRRL 25331</strain>
    </source>
</reference>
<dbReference type="Pfam" id="PF17111">
    <property type="entry name" value="PigL_N"/>
    <property type="match status" value="1"/>
</dbReference>
<dbReference type="EMBL" id="JAAQPE010000006">
    <property type="protein sequence ID" value="KAF5692312.1"/>
    <property type="molecule type" value="Genomic_DNA"/>
</dbReference>
<dbReference type="InterPro" id="IPR031348">
    <property type="entry name" value="PigL_N"/>
</dbReference>
<protein>
    <recommendedName>
        <fullName evidence="1">Azaphilone pigments biosynthesis cluster protein L N-terminal domain-containing protein</fullName>
    </recommendedName>
</protein>
<gene>
    <name evidence="2" type="ORF">FCIRC_50</name>
</gene>
<reference evidence="2 3" key="2">
    <citation type="submission" date="2020-05" db="EMBL/GenBank/DDBJ databases">
        <title>Identification and distribution of gene clusters putatively required for synthesis of sphingolipid metabolism inhibitors in phylogenetically diverse species of the filamentous fungus Fusarium.</title>
        <authorList>
            <person name="Kim H.-S."/>
            <person name="Busman M."/>
            <person name="Brown D.W."/>
            <person name="Divon H."/>
            <person name="Uhlig S."/>
            <person name="Proctor R.H."/>
        </authorList>
    </citation>
    <scope>NUCLEOTIDE SEQUENCE [LARGE SCALE GENOMIC DNA]</scope>
    <source>
        <strain evidence="2 3">NRRL 25331</strain>
    </source>
</reference>
<evidence type="ECO:0000313" key="3">
    <source>
        <dbReference type="Proteomes" id="UP000572754"/>
    </source>
</evidence>
<evidence type="ECO:0000259" key="1">
    <source>
        <dbReference type="Pfam" id="PF17111"/>
    </source>
</evidence>
<name>A0A8H5XF07_FUSCI</name>
<feature type="domain" description="Azaphilone pigments biosynthesis cluster protein L N-terminal" evidence="1">
    <location>
        <begin position="1"/>
        <end position="193"/>
    </location>
</feature>
<evidence type="ECO:0000313" key="2">
    <source>
        <dbReference type="EMBL" id="KAF5692312.1"/>
    </source>
</evidence>
<sequence>MEAVGAGASIVTFVTVAFSVTKSIHSALSAIKDGPQVIRLLTNEIFQLKSILQRLDEISFVSINDIDKSQLNGLAKKCEDDLFALNFQLKSLDVANSDGRWDRLWTRLRFSFSEKDLDQVRHVVRGHVQHLTVRLNLIQVQQGSFTATQSTQILDLLQQLKQDISALQTTTTATLNTEEVSSSTSARVTEVDDEVMDCSPDTSLDESINRLMRLLEKKPCVVESDDAEELLRDIEHLLKCVRNDAEPLEQEGTCQNCHQDVSKELKLMANIFLSSPSVMINQTGTLILFV</sequence>
<organism evidence="2 3">
    <name type="scientific">Fusarium circinatum</name>
    <name type="common">Pitch canker fungus</name>
    <name type="synonym">Gibberella circinata</name>
    <dbReference type="NCBI Taxonomy" id="48490"/>
    <lineage>
        <taxon>Eukaryota</taxon>
        <taxon>Fungi</taxon>
        <taxon>Dikarya</taxon>
        <taxon>Ascomycota</taxon>
        <taxon>Pezizomycotina</taxon>
        <taxon>Sordariomycetes</taxon>
        <taxon>Hypocreomycetidae</taxon>
        <taxon>Hypocreales</taxon>
        <taxon>Nectriaceae</taxon>
        <taxon>Fusarium</taxon>
        <taxon>Fusarium fujikuroi species complex</taxon>
    </lineage>
</organism>